<protein>
    <recommendedName>
        <fullName evidence="3">YvrJ family protein</fullName>
    </recommendedName>
</protein>
<gene>
    <name evidence="1" type="ORF">CSW14_07960</name>
</gene>
<dbReference type="Proteomes" id="UP000287467">
    <property type="component" value="Unassembled WGS sequence"/>
</dbReference>
<accession>A0A430VM79</accession>
<comment type="caution">
    <text evidence="1">The sequence shown here is derived from an EMBL/GenBank/DDBJ whole genome shotgun (WGS) entry which is preliminary data.</text>
</comment>
<dbReference type="EMBL" id="PEMW01000247">
    <property type="protein sequence ID" value="RTI53877.1"/>
    <property type="molecule type" value="Genomic_DNA"/>
</dbReference>
<reference evidence="1 2" key="1">
    <citation type="journal article" date="2019" name="Extremophiles">
        <title>Biogeography of thermophiles and predominance of Thermus scotoductus in domestic water heaters.</title>
        <authorList>
            <person name="Wilpiszeski R.L."/>
            <person name="Zhang Z."/>
            <person name="House C.H."/>
        </authorList>
    </citation>
    <scope>NUCLEOTIDE SEQUENCE [LARGE SCALE GENOMIC DNA]</scope>
    <source>
        <strain evidence="1 2">1_S1</strain>
    </source>
</reference>
<dbReference type="RefSeq" id="WP_126248282.1">
    <property type="nucleotide sequence ID" value="NZ_PEMW01000247.1"/>
</dbReference>
<evidence type="ECO:0000313" key="1">
    <source>
        <dbReference type="EMBL" id="RTI53877.1"/>
    </source>
</evidence>
<dbReference type="AlphaFoldDB" id="A0A430VM79"/>
<organism evidence="1 2">
    <name type="scientific">Thermus scotoductus</name>
    <dbReference type="NCBI Taxonomy" id="37636"/>
    <lineage>
        <taxon>Bacteria</taxon>
        <taxon>Thermotogati</taxon>
        <taxon>Deinococcota</taxon>
        <taxon>Deinococci</taxon>
        <taxon>Thermales</taxon>
        <taxon>Thermaceae</taxon>
        <taxon>Thermus</taxon>
    </lineage>
</organism>
<proteinExistence type="predicted"/>
<evidence type="ECO:0008006" key="3">
    <source>
        <dbReference type="Google" id="ProtNLM"/>
    </source>
</evidence>
<sequence length="59" mass="6723">MDPAMITAVKELGSFAVIIWLLLVEIPQYRSAINKNTETLNRMSEILMEISTKLEGRDK</sequence>
<evidence type="ECO:0000313" key="2">
    <source>
        <dbReference type="Proteomes" id="UP000287467"/>
    </source>
</evidence>
<name>A0A430VM79_THESC</name>